<organism evidence="2 3">
    <name type="scientific">Acetobacter sicerae</name>
    <dbReference type="NCBI Taxonomy" id="85325"/>
    <lineage>
        <taxon>Bacteria</taxon>
        <taxon>Pseudomonadati</taxon>
        <taxon>Pseudomonadota</taxon>
        <taxon>Alphaproteobacteria</taxon>
        <taxon>Acetobacterales</taxon>
        <taxon>Acetobacteraceae</taxon>
        <taxon>Acetobacter</taxon>
    </lineage>
</organism>
<name>A0ABS8VXZ4_9PROT</name>
<dbReference type="PANTHER" id="PTHR43179">
    <property type="entry name" value="RHAMNOSYLTRANSFERASE WBBL"/>
    <property type="match status" value="1"/>
</dbReference>
<dbReference type="Pfam" id="PF00535">
    <property type="entry name" value="Glycos_transf_2"/>
    <property type="match status" value="1"/>
</dbReference>
<dbReference type="RefSeq" id="WP_232877567.1">
    <property type="nucleotide sequence ID" value="NZ_JAJSOJ010000025.1"/>
</dbReference>
<evidence type="ECO:0000259" key="1">
    <source>
        <dbReference type="Pfam" id="PF00535"/>
    </source>
</evidence>
<proteinExistence type="predicted"/>
<dbReference type="SUPFAM" id="SSF53448">
    <property type="entry name" value="Nucleotide-diphospho-sugar transferases"/>
    <property type="match status" value="1"/>
</dbReference>
<accession>A0ABS8VXZ4</accession>
<dbReference type="Gene3D" id="3.90.550.10">
    <property type="entry name" value="Spore Coat Polysaccharide Biosynthesis Protein SpsA, Chain A"/>
    <property type="match status" value="2"/>
</dbReference>
<comment type="caution">
    <text evidence="2">The sequence shown here is derived from an EMBL/GenBank/DDBJ whole genome shotgun (WGS) entry which is preliminary data.</text>
</comment>
<dbReference type="InterPro" id="IPR001173">
    <property type="entry name" value="Glyco_trans_2-like"/>
</dbReference>
<reference evidence="2 3" key="1">
    <citation type="submission" date="2021-12" db="EMBL/GenBank/DDBJ databases">
        <title>Genome sequence of Acetobacter sicerae DmPark20a_162.</title>
        <authorList>
            <person name="Chaston J.M."/>
        </authorList>
    </citation>
    <scope>NUCLEOTIDE SEQUENCE [LARGE SCALE GENOMIC DNA]</scope>
    <source>
        <strain evidence="2 3">DmPark20a_162</strain>
    </source>
</reference>
<dbReference type="InterPro" id="IPR029044">
    <property type="entry name" value="Nucleotide-diphossugar_trans"/>
</dbReference>
<feature type="domain" description="Glycosyltransferase 2-like" evidence="1">
    <location>
        <begin position="397"/>
        <end position="574"/>
    </location>
</feature>
<dbReference type="Proteomes" id="UP001521074">
    <property type="component" value="Unassembled WGS sequence"/>
</dbReference>
<evidence type="ECO:0000313" key="3">
    <source>
        <dbReference type="Proteomes" id="UP001521074"/>
    </source>
</evidence>
<protein>
    <submittedName>
        <fullName evidence="2">Glycosyltransferase family 2 protein</fullName>
    </submittedName>
</protein>
<dbReference type="CDD" id="cd04186">
    <property type="entry name" value="GT_2_like_c"/>
    <property type="match status" value="1"/>
</dbReference>
<dbReference type="EMBL" id="JAJSOJ010000025">
    <property type="protein sequence ID" value="MCE0743959.1"/>
    <property type="molecule type" value="Genomic_DNA"/>
</dbReference>
<evidence type="ECO:0000313" key="2">
    <source>
        <dbReference type="EMBL" id="MCE0743959.1"/>
    </source>
</evidence>
<gene>
    <name evidence="2" type="ORF">LWC05_08700</name>
</gene>
<dbReference type="PANTHER" id="PTHR43179:SF7">
    <property type="entry name" value="RHAMNOSYLTRANSFERASE WBBL"/>
    <property type="match status" value="1"/>
</dbReference>
<keyword evidence="3" id="KW-1185">Reference proteome</keyword>
<sequence length="673" mass="75141">MSLSARQIHEAALAMGAMFRVGLKRLPDQGEIRRLMRRTVDRRTGEVTQTSLRCLARIVVQSDEFRRVYEYRTGISVSSDADLKQRLCEDLVVAAQLPENRAGIMPFRLCYPESASPDDDRAYALWFLSALQTETGGSLKKSCRSRVSFDVHMTVGSDDIEAARLTLNSFFRQEDMNWTLHVAASAEVFGRLNTDPDQRRIQRTTKRLEGQATYVAFIEPGDLLADGALARIATALEVWPETILLFTDEDRIDRTGDHVGACLKPGWSDDQLLSGDTLGQLCIFSRRRVQDVAEELDGVEELRELPPTSVCWLYALKLAVVEGMKPGQVVHLPAVLFHRFRNGADDVSLQSHFRRLAEKHLARHRPDVVLTEAALVPGKTESVRVRYPLPSTAPLVSIIIPTKDRPDFLRTCLQGLLEETDYPRLEIIVVDNGSVRSDMLALFEDLSRHSIVTILRQEGTFNWARLNNQAAALGRGDMLLLLNDDVRILHPCWLDEMVRQSLRPGVGIVGARLLYPDGTLQHAGVMLSQDGATHLLRGAKAGDAGYLNALICQRDLSAVTGACLMIRREVFDQVGGIDESFAVSCNDIDLCLRAGAAGWRVVWTPHATLTHVDGGTRGRDVSPAQILKHWQETARLVGRWKEQMGYDFALNPSLQVTDDALLLRFPCRSEDMT</sequence>